<sequence length="96" mass="10912">MNTQQTVEQNPAKFKTTLYLTESNRQQLEQFTRGSRTKLINQAIAEKLAELQKEDNKLKILASLKNRKTTPSNGIPTEEALQEIRASELQNLVGNK</sequence>
<reference evidence="1" key="1">
    <citation type="submission" date="2020-01" db="EMBL/GenBank/DDBJ databases">
        <authorList>
            <person name="Meier V. D."/>
            <person name="Meier V D."/>
        </authorList>
    </citation>
    <scope>NUCLEOTIDE SEQUENCE</scope>
    <source>
        <strain evidence="1">HLG_WM_MAG_09</strain>
    </source>
</reference>
<proteinExistence type="predicted"/>
<dbReference type="EMBL" id="CACVAT010000635">
    <property type="protein sequence ID" value="CAA6830829.1"/>
    <property type="molecule type" value="Genomic_DNA"/>
</dbReference>
<gene>
    <name evidence="1" type="ORF">HELGO_WM66323</name>
</gene>
<dbReference type="AlphaFoldDB" id="A0A6S6UFG1"/>
<accession>A0A6S6UFG1</accession>
<name>A0A6S6UFG1_9GAMM</name>
<organism evidence="1">
    <name type="scientific">uncultured Thiotrichaceae bacterium</name>
    <dbReference type="NCBI Taxonomy" id="298394"/>
    <lineage>
        <taxon>Bacteria</taxon>
        <taxon>Pseudomonadati</taxon>
        <taxon>Pseudomonadota</taxon>
        <taxon>Gammaproteobacteria</taxon>
        <taxon>Thiotrichales</taxon>
        <taxon>Thiotrichaceae</taxon>
        <taxon>environmental samples</taxon>
    </lineage>
</organism>
<protein>
    <submittedName>
        <fullName evidence="1">Uncharacterized protein</fullName>
    </submittedName>
</protein>
<evidence type="ECO:0000313" key="1">
    <source>
        <dbReference type="EMBL" id="CAA6830829.1"/>
    </source>
</evidence>